<protein>
    <submittedName>
        <fullName evidence="1">Uncharacterized protein</fullName>
    </submittedName>
</protein>
<organism evidence="1 2">
    <name type="scientific">Saccharibacter floricola DSM 15669</name>
    <dbReference type="NCBI Taxonomy" id="1123227"/>
    <lineage>
        <taxon>Bacteria</taxon>
        <taxon>Pseudomonadati</taxon>
        <taxon>Pseudomonadota</taxon>
        <taxon>Alphaproteobacteria</taxon>
        <taxon>Acetobacterales</taxon>
        <taxon>Acetobacteraceae</taxon>
        <taxon>Saccharibacter</taxon>
    </lineage>
</organism>
<dbReference type="RefSeq" id="WP_018980316.1">
    <property type="nucleotide sequence ID" value="NZ_BAQD01000095.1"/>
</dbReference>
<sequence>MTEEHRNVRGRPNFQKRRLAVELYIPPGTKKVDYHQWNSVPSELEGDTILMEGFRTEAQIVCSGQQGGVESQICVYNPPQDILRAVAGYGNNGMIFQVGDNNYPVEIRLYSVERAAKGYVPPATAINKRRQKLYGDQAKNDIATLIYRGGLVNSVADMSSLPDPFLAIQSNTMDPIRVIPAPVMSYKGAVKVADVFQKIAKDLNLRFVNHGVETMLVNPYFTGNYTDQLDKCSLEGFASYIIDGRTLSIRPNVERRLASEGDKQVINKHTGLLGVPSFNNCGIVFKLRYRPSLSFGDVIRVESETLPNGTGYYVVRAVTHHLSSEMPDGPWESEIEAYFANLGNLDQARARIG</sequence>
<dbReference type="EMBL" id="BAQD01000095">
    <property type="protein sequence ID" value="GBQ08405.1"/>
    <property type="molecule type" value="Genomic_DNA"/>
</dbReference>
<dbReference type="InterPro" id="IPR054496">
    <property type="entry name" value="E217_GP41"/>
</dbReference>
<evidence type="ECO:0000313" key="1">
    <source>
        <dbReference type="EMBL" id="GBQ08405.1"/>
    </source>
</evidence>
<keyword evidence="2" id="KW-1185">Reference proteome</keyword>
<accession>A0ABQ0P119</accession>
<evidence type="ECO:0000313" key="2">
    <source>
        <dbReference type="Proteomes" id="UP001062901"/>
    </source>
</evidence>
<name>A0ABQ0P119_9PROT</name>
<dbReference type="Pfam" id="PF22759">
    <property type="entry name" value="E217_GP41"/>
    <property type="match status" value="1"/>
</dbReference>
<reference evidence="1" key="1">
    <citation type="submission" date="2013-04" db="EMBL/GenBank/DDBJ databases">
        <title>The genome sequencing project of 58 acetic acid bacteria.</title>
        <authorList>
            <person name="Okamoto-Kainuma A."/>
            <person name="Ishikawa M."/>
            <person name="Umino S."/>
            <person name="Koizumi Y."/>
            <person name="Shiwa Y."/>
            <person name="Yoshikawa H."/>
            <person name="Matsutani M."/>
            <person name="Matsushita K."/>
        </authorList>
    </citation>
    <scope>NUCLEOTIDE SEQUENCE</scope>
    <source>
        <strain evidence="1">DSM 15669</strain>
    </source>
</reference>
<gene>
    <name evidence="1" type="ORF">AA15669_1763</name>
</gene>
<comment type="caution">
    <text evidence="1">The sequence shown here is derived from an EMBL/GenBank/DDBJ whole genome shotgun (WGS) entry which is preliminary data.</text>
</comment>
<dbReference type="Proteomes" id="UP001062901">
    <property type="component" value="Unassembled WGS sequence"/>
</dbReference>
<proteinExistence type="predicted"/>